<keyword evidence="1" id="KW-0812">Transmembrane</keyword>
<keyword evidence="1" id="KW-1133">Transmembrane helix</keyword>
<sequence length="136" mass="16452">MKIDWKTFSYFIFLMVVPLSIFIILYYSFLSMYSSLWLLAIVIIYEIIMNYATKGSIKFDKFNQYFFKNINAIGSRNWKIKLIYYIPLILLSTSLFIYFLNINLSVSFYIMVFVTICIIFSLYRFFLQCTKFNFED</sequence>
<protein>
    <submittedName>
        <fullName evidence="2">Uncharacterized protein</fullName>
    </submittedName>
</protein>
<dbReference type="EMBL" id="CP093362">
    <property type="protein sequence ID" value="UQS84912.1"/>
    <property type="molecule type" value="Genomic_DNA"/>
</dbReference>
<name>A0ABY4PHM1_9LACO</name>
<evidence type="ECO:0000313" key="3">
    <source>
        <dbReference type="Proteomes" id="UP000831859"/>
    </source>
</evidence>
<gene>
    <name evidence="2" type="ORF">MOO46_06620</name>
</gene>
<organism evidence="2 3">
    <name type="scientific">Apilactobacillus apisilvae</name>
    <dbReference type="NCBI Taxonomy" id="2923364"/>
    <lineage>
        <taxon>Bacteria</taxon>
        <taxon>Bacillati</taxon>
        <taxon>Bacillota</taxon>
        <taxon>Bacilli</taxon>
        <taxon>Lactobacillales</taxon>
        <taxon>Lactobacillaceae</taxon>
        <taxon>Apilactobacillus</taxon>
    </lineage>
</organism>
<evidence type="ECO:0000256" key="1">
    <source>
        <dbReference type="SAM" id="Phobius"/>
    </source>
</evidence>
<accession>A0ABY4PHM1</accession>
<feature type="transmembrane region" description="Helical" evidence="1">
    <location>
        <begin position="82"/>
        <end position="100"/>
    </location>
</feature>
<proteinExistence type="predicted"/>
<evidence type="ECO:0000313" key="2">
    <source>
        <dbReference type="EMBL" id="UQS84912.1"/>
    </source>
</evidence>
<dbReference type="RefSeq" id="WP_249510892.1">
    <property type="nucleotide sequence ID" value="NZ_CP093362.1"/>
</dbReference>
<feature type="transmembrane region" description="Helical" evidence="1">
    <location>
        <begin position="35"/>
        <end position="53"/>
    </location>
</feature>
<keyword evidence="3" id="KW-1185">Reference proteome</keyword>
<feature type="transmembrane region" description="Helical" evidence="1">
    <location>
        <begin position="106"/>
        <end position="126"/>
    </location>
</feature>
<dbReference type="Proteomes" id="UP000831859">
    <property type="component" value="Chromosome"/>
</dbReference>
<reference evidence="2 3" key="1">
    <citation type="journal article" date="2022" name="Int. J. Syst. Evol. Microbiol.">
        <title>Apilactobacillus apisilvae sp. nov., Nicolia spurrieriana gen. nov. sp. nov., Bombilactobacillus folatiphilus sp. nov. and Bombilactobacillus thymidiniphilus sp. nov., four new lactic acid bacterial isolates from stingless bees Tetragonula carbonaria and Austroplebeia australis.</title>
        <authorList>
            <person name="Oliphant S.A."/>
            <person name="Watson-Haigh N.S."/>
            <person name="Sumby K.M."/>
            <person name="Gardner J."/>
            <person name="Groom S."/>
            <person name="Jiranek V."/>
        </authorList>
    </citation>
    <scope>NUCLEOTIDE SEQUENCE [LARGE SCALE GENOMIC DNA]</scope>
    <source>
        <strain evidence="2 3">SG5_A10</strain>
    </source>
</reference>
<feature type="transmembrane region" description="Helical" evidence="1">
    <location>
        <begin position="7"/>
        <end position="29"/>
    </location>
</feature>
<keyword evidence="1" id="KW-0472">Membrane</keyword>